<accession>A0ABD3QRR4</accession>
<dbReference type="EMBL" id="JALLPJ020000082">
    <property type="protein sequence ID" value="KAL3802925.1"/>
    <property type="molecule type" value="Genomic_DNA"/>
</dbReference>
<gene>
    <name evidence="1" type="ORF">ACHAWO_003557</name>
</gene>
<keyword evidence="2" id="KW-1185">Reference proteome</keyword>
<name>A0ABD3QRR4_9STRA</name>
<dbReference type="AlphaFoldDB" id="A0ABD3QRR4"/>
<comment type="caution">
    <text evidence="1">The sequence shown here is derived from an EMBL/GenBank/DDBJ whole genome shotgun (WGS) entry which is preliminary data.</text>
</comment>
<reference evidence="1 2" key="1">
    <citation type="submission" date="2024-10" db="EMBL/GenBank/DDBJ databases">
        <title>Updated reference genomes for cyclostephanoid diatoms.</title>
        <authorList>
            <person name="Roberts W.R."/>
            <person name="Alverson A.J."/>
        </authorList>
    </citation>
    <scope>NUCLEOTIDE SEQUENCE [LARGE SCALE GENOMIC DNA]</scope>
    <source>
        <strain evidence="1 2">AJA010-31</strain>
    </source>
</reference>
<evidence type="ECO:0000313" key="1">
    <source>
        <dbReference type="EMBL" id="KAL3802925.1"/>
    </source>
</evidence>
<sequence>MMCGAGAFSDYRKRKRCVAMELGLDSGNHAQTILLTPKLYTSKQTISYNLLRVSVLNLFLASHAPMLNVQTTRPLSSTKGVIKILSIVYESA</sequence>
<organism evidence="1 2">
    <name type="scientific">Cyclotella atomus</name>
    <dbReference type="NCBI Taxonomy" id="382360"/>
    <lineage>
        <taxon>Eukaryota</taxon>
        <taxon>Sar</taxon>
        <taxon>Stramenopiles</taxon>
        <taxon>Ochrophyta</taxon>
        <taxon>Bacillariophyta</taxon>
        <taxon>Coscinodiscophyceae</taxon>
        <taxon>Thalassiosirophycidae</taxon>
        <taxon>Stephanodiscales</taxon>
        <taxon>Stephanodiscaceae</taxon>
        <taxon>Cyclotella</taxon>
    </lineage>
</organism>
<protein>
    <submittedName>
        <fullName evidence="1">Uncharacterized protein</fullName>
    </submittedName>
</protein>
<evidence type="ECO:0000313" key="2">
    <source>
        <dbReference type="Proteomes" id="UP001530400"/>
    </source>
</evidence>
<proteinExistence type="predicted"/>
<dbReference type="Proteomes" id="UP001530400">
    <property type="component" value="Unassembled WGS sequence"/>
</dbReference>